<accession>A0ACB9Q9N4</accession>
<reference evidence="1 2" key="1">
    <citation type="journal article" date="2022" name="DNA Res.">
        <title>Chromosomal-level genome assembly of the orchid tree Bauhinia variegata (Leguminosae; Cercidoideae) supports the allotetraploid origin hypothesis of Bauhinia.</title>
        <authorList>
            <person name="Zhong Y."/>
            <person name="Chen Y."/>
            <person name="Zheng D."/>
            <person name="Pang J."/>
            <person name="Liu Y."/>
            <person name="Luo S."/>
            <person name="Meng S."/>
            <person name="Qian L."/>
            <person name="Wei D."/>
            <person name="Dai S."/>
            <person name="Zhou R."/>
        </authorList>
    </citation>
    <scope>NUCLEOTIDE SEQUENCE [LARGE SCALE GENOMIC DNA]</scope>
    <source>
        <strain evidence="1">BV-YZ2020</strain>
    </source>
</reference>
<evidence type="ECO:0000313" key="1">
    <source>
        <dbReference type="EMBL" id="KAI4357462.1"/>
    </source>
</evidence>
<proteinExistence type="predicted"/>
<evidence type="ECO:0000313" key="2">
    <source>
        <dbReference type="Proteomes" id="UP000828941"/>
    </source>
</evidence>
<dbReference type="EMBL" id="CM039426">
    <property type="protein sequence ID" value="KAI4357462.1"/>
    <property type="molecule type" value="Genomic_DNA"/>
</dbReference>
<gene>
    <name evidence="1" type="ORF">L6164_001410</name>
</gene>
<protein>
    <submittedName>
        <fullName evidence="1">Uncharacterized protein</fullName>
    </submittedName>
</protein>
<keyword evidence="2" id="KW-1185">Reference proteome</keyword>
<sequence length="316" mass="36552">MTNRAPSTSFVTNAWTYHAFLSFRDLSGNNFIILPASINQCCSLRRLVLDRCYQLREINGIPSCVKDLSALNCISLTPQSRSLLSCKKLHEGGGTRFTFPGSRIPNWFNYNCRGSSLCFWFRKKFPLIALCLVFENLEPLFRKEDDIHVRVNGRLIKCIDFPYLKGKWADIHVNLFGLQESLLSDDEAVEECINNRWKHVELTVVSKDFKVKRMAAYVCKRNHDTEDLRFTNYDYFLGGMIRMGALVCKQNHDTEDVRFTSPTASRGVKRKRQSLDSVQNDGPKALRRKPKALRRKSSRPWSAKAFHMLAFHNIWT</sequence>
<dbReference type="Proteomes" id="UP000828941">
    <property type="component" value="Chromosome 1"/>
</dbReference>
<comment type="caution">
    <text evidence="1">The sequence shown here is derived from an EMBL/GenBank/DDBJ whole genome shotgun (WGS) entry which is preliminary data.</text>
</comment>
<organism evidence="1 2">
    <name type="scientific">Bauhinia variegata</name>
    <name type="common">Purple orchid tree</name>
    <name type="synonym">Phanera variegata</name>
    <dbReference type="NCBI Taxonomy" id="167791"/>
    <lineage>
        <taxon>Eukaryota</taxon>
        <taxon>Viridiplantae</taxon>
        <taxon>Streptophyta</taxon>
        <taxon>Embryophyta</taxon>
        <taxon>Tracheophyta</taxon>
        <taxon>Spermatophyta</taxon>
        <taxon>Magnoliopsida</taxon>
        <taxon>eudicotyledons</taxon>
        <taxon>Gunneridae</taxon>
        <taxon>Pentapetalae</taxon>
        <taxon>rosids</taxon>
        <taxon>fabids</taxon>
        <taxon>Fabales</taxon>
        <taxon>Fabaceae</taxon>
        <taxon>Cercidoideae</taxon>
        <taxon>Cercideae</taxon>
        <taxon>Bauhiniinae</taxon>
        <taxon>Bauhinia</taxon>
    </lineage>
</organism>
<name>A0ACB9Q9N4_BAUVA</name>